<sequence>MVGIALRAIPFPDGEILHVFVLVAAARTELAGREVPGNSDDLLAVPFRFVFQHRPELRP</sequence>
<organism evidence="1">
    <name type="scientific">bioreactor metagenome</name>
    <dbReference type="NCBI Taxonomy" id="1076179"/>
    <lineage>
        <taxon>unclassified sequences</taxon>
        <taxon>metagenomes</taxon>
        <taxon>ecological metagenomes</taxon>
    </lineage>
</organism>
<proteinExistence type="predicted"/>
<accession>A0A645DRI0</accession>
<gene>
    <name evidence="1" type="ORF">SDC9_139071</name>
</gene>
<dbReference type="EMBL" id="VSSQ01038937">
    <property type="protein sequence ID" value="MPM91937.1"/>
    <property type="molecule type" value="Genomic_DNA"/>
</dbReference>
<comment type="caution">
    <text evidence="1">The sequence shown here is derived from an EMBL/GenBank/DDBJ whole genome shotgun (WGS) entry which is preliminary data.</text>
</comment>
<name>A0A645DRI0_9ZZZZ</name>
<dbReference type="AlphaFoldDB" id="A0A645DRI0"/>
<protein>
    <submittedName>
        <fullName evidence="1">Uncharacterized protein</fullName>
    </submittedName>
</protein>
<evidence type="ECO:0000313" key="1">
    <source>
        <dbReference type="EMBL" id="MPM91937.1"/>
    </source>
</evidence>
<reference evidence="1" key="1">
    <citation type="submission" date="2019-08" db="EMBL/GenBank/DDBJ databases">
        <authorList>
            <person name="Kucharzyk K."/>
            <person name="Murdoch R.W."/>
            <person name="Higgins S."/>
            <person name="Loffler F."/>
        </authorList>
    </citation>
    <scope>NUCLEOTIDE SEQUENCE</scope>
</reference>